<reference evidence="4" key="2">
    <citation type="submission" date="2023-03" db="EMBL/GenBank/DDBJ databases">
        <authorList>
            <person name="Inwood S.N."/>
            <person name="Skelly J.G."/>
            <person name="Guhlin J."/>
            <person name="Harrop T.W.R."/>
            <person name="Goldson S.G."/>
            <person name="Dearden P.K."/>
        </authorList>
    </citation>
    <scope>NUCLEOTIDE SEQUENCE</scope>
    <source>
        <strain evidence="4">Irish</strain>
        <tissue evidence="4">Whole body</tissue>
    </source>
</reference>
<dbReference type="InterPro" id="IPR000467">
    <property type="entry name" value="G_patch_dom"/>
</dbReference>
<dbReference type="EMBL" id="JAQQBS010001422">
    <property type="protein sequence ID" value="KAK0166395.1"/>
    <property type="molecule type" value="Genomic_DNA"/>
</dbReference>
<feature type="compositionally biased region" description="Polar residues" evidence="2">
    <location>
        <begin position="327"/>
        <end position="340"/>
    </location>
</feature>
<feature type="domain" description="G-patch" evidence="3">
    <location>
        <begin position="26"/>
        <end position="72"/>
    </location>
</feature>
<dbReference type="AlphaFoldDB" id="A0AA39FBC2"/>
<feature type="compositionally biased region" description="Basic and acidic residues" evidence="2">
    <location>
        <begin position="160"/>
        <end position="170"/>
    </location>
</feature>
<feature type="compositionally biased region" description="Basic and acidic residues" evidence="2">
    <location>
        <begin position="94"/>
        <end position="109"/>
    </location>
</feature>
<protein>
    <recommendedName>
        <fullName evidence="3">G-patch domain-containing protein</fullName>
    </recommendedName>
</protein>
<dbReference type="Pfam" id="PF01585">
    <property type="entry name" value="G-patch"/>
    <property type="match status" value="1"/>
</dbReference>
<dbReference type="PANTHER" id="PTHR23149">
    <property type="entry name" value="G PATCH DOMAIN CONTAINING PROTEIN"/>
    <property type="match status" value="1"/>
</dbReference>
<accession>A0AA39FBC2</accession>
<evidence type="ECO:0000256" key="1">
    <source>
        <dbReference type="SAM" id="Coils"/>
    </source>
</evidence>
<evidence type="ECO:0000313" key="5">
    <source>
        <dbReference type="Proteomes" id="UP001168990"/>
    </source>
</evidence>
<reference evidence="4" key="1">
    <citation type="journal article" date="2023" name="bioRxiv">
        <title>Scaffold-level genome assemblies of two parasitoid biocontrol wasps reveal the parthenogenesis mechanism and an associated novel virus.</title>
        <authorList>
            <person name="Inwood S."/>
            <person name="Skelly J."/>
            <person name="Guhlin J."/>
            <person name="Harrop T."/>
            <person name="Goldson S."/>
            <person name="Dearden P."/>
        </authorList>
    </citation>
    <scope>NUCLEOTIDE SEQUENCE</scope>
    <source>
        <strain evidence="4">Irish</strain>
        <tissue evidence="4">Whole body</tissue>
    </source>
</reference>
<feature type="region of interest" description="Disordered" evidence="2">
    <location>
        <begin position="160"/>
        <end position="179"/>
    </location>
</feature>
<dbReference type="PROSITE" id="PS50174">
    <property type="entry name" value="G_PATCH"/>
    <property type="match status" value="1"/>
</dbReference>
<feature type="compositionally biased region" description="Basic and acidic residues" evidence="2">
    <location>
        <begin position="316"/>
        <end position="326"/>
    </location>
</feature>
<feature type="compositionally biased region" description="Basic residues" evidence="2">
    <location>
        <begin position="121"/>
        <end position="131"/>
    </location>
</feature>
<evidence type="ECO:0000259" key="3">
    <source>
        <dbReference type="PROSITE" id="PS50174"/>
    </source>
</evidence>
<feature type="region of interest" description="Disordered" evidence="2">
    <location>
        <begin position="1"/>
        <end position="27"/>
    </location>
</feature>
<dbReference type="Proteomes" id="UP001168990">
    <property type="component" value="Unassembled WGS sequence"/>
</dbReference>
<evidence type="ECO:0000256" key="2">
    <source>
        <dbReference type="SAM" id="MobiDB-lite"/>
    </source>
</evidence>
<organism evidence="4 5">
    <name type="scientific">Microctonus aethiopoides</name>
    <dbReference type="NCBI Taxonomy" id="144406"/>
    <lineage>
        <taxon>Eukaryota</taxon>
        <taxon>Metazoa</taxon>
        <taxon>Ecdysozoa</taxon>
        <taxon>Arthropoda</taxon>
        <taxon>Hexapoda</taxon>
        <taxon>Insecta</taxon>
        <taxon>Pterygota</taxon>
        <taxon>Neoptera</taxon>
        <taxon>Endopterygota</taxon>
        <taxon>Hymenoptera</taxon>
        <taxon>Apocrita</taxon>
        <taxon>Ichneumonoidea</taxon>
        <taxon>Braconidae</taxon>
        <taxon>Euphorinae</taxon>
        <taxon>Microctonus</taxon>
    </lineage>
</organism>
<keyword evidence="1" id="KW-0175">Coiled coil</keyword>
<sequence length="650" mass="74121">MAMLAEPKRKQKWTLNPRGKQWSDDSNKFGQKMLEKMGWTSGKGLGAKEQGMTDHIRAKYKDDQAGIGYSNNHQDKLWTEQQDSFNDLLQQLQETKDSPKTEVPVDKNKITSGQSLELKSKRSRARVHYQKFTRGKDVNKYSTKDLANIFGKKNLDECIKPEVKPSKPEPESNISIGSTDTTGGILTIMGGTMGDYFKQKMPAKFIQKKNYELDGTSETESNDERYVGFGFSQSETKSPKKSVELNNSSTINPMLDLNNSEKKLRKRKVEFISESSALNNENAVDNDETPKKRKVLKNFAFENSALDLSSPEQSDDDKKNHTEHSVSSKNKQVVNNSTFQNDDDDDENCKHKAEFIGVLKDTHKIGLENNALDLTDEVTGKKSVTFNDVVEYNTDLVHSSKKKHKKQKSKKHKLDKFEVDLDESDKKKLKNICITPEKNSFINEALDVEIINEELIDNEANERKSKKSKKKKVRPVLNLDTIKEEEDSLQADNNSSVIILNDDTNDEIQEIHECVEESKSKVSKKKKKKAKKEAKVQIEINQDEKIGNENENKINNINSPSQFKTKKIKKEKTKSEPECQIIDEVSNIIEVDKKINNHLESTNDNEMENIELEKCKSKKSKKIFKSLFIQSPVVHFIGSNINELKGYGVK</sequence>
<feature type="region of interest" description="Disordered" evidence="2">
    <location>
        <begin position="94"/>
        <end position="131"/>
    </location>
</feature>
<dbReference type="GO" id="GO:0010521">
    <property type="term" value="F:telomerase inhibitor activity"/>
    <property type="evidence" value="ECO:0007669"/>
    <property type="project" value="TreeGrafter"/>
</dbReference>
<evidence type="ECO:0000313" key="4">
    <source>
        <dbReference type="EMBL" id="KAK0166395.1"/>
    </source>
</evidence>
<dbReference type="GO" id="GO:0003676">
    <property type="term" value="F:nucleic acid binding"/>
    <property type="evidence" value="ECO:0007669"/>
    <property type="project" value="InterPro"/>
</dbReference>
<feature type="region of interest" description="Disordered" evidence="2">
    <location>
        <begin position="306"/>
        <end position="346"/>
    </location>
</feature>
<name>A0AA39FBC2_9HYME</name>
<dbReference type="InterPro" id="IPR050656">
    <property type="entry name" value="PINX1"/>
</dbReference>
<dbReference type="GO" id="GO:0005730">
    <property type="term" value="C:nucleolus"/>
    <property type="evidence" value="ECO:0007669"/>
    <property type="project" value="TreeGrafter"/>
</dbReference>
<dbReference type="PANTHER" id="PTHR23149:SF27">
    <property type="entry name" value="PIN2_TERF1-INTERACTING TELOMERASE INHIBITOR 1"/>
    <property type="match status" value="1"/>
</dbReference>
<comment type="caution">
    <text evidence="4">The sequence shown here is derived from an EMBL/GenBank/DDBJ whole genome shotgun (WGS) entry which is preliminary data.</text>
</comment>
<feature type="region of interest" description="Disordered" evidence="2">
    <location>
        <begin position="231"/>
        <end position="259"/>
    </location>
</feature>
<keyword evidence="5" id="KW-1185">Reference proteome</keyword>
<dbReference type="SMART" id="SM00443">
    <property type="entry name" value="G_patch"/>
    <property type="match status" value="1"/>
</dbReference>
<gene>
    <name evidence="4" type="ORF">PV328_004819</name>
</gene>
<proteinExistence type="predicted"/>
<feature type="coiled-coil region" evidence="1">
    <location>
        <begin position="515"/>
        <end position="544"/>
    </location>
</feature>